<protein>
    <submittedName>
        <fullName evidence="2">Uncharacterized protein</fullName>
    </submittedName>
</protein>
<dbReference type="RefSeq" id="WP_054732597.1">
    <property type="nucleotide sequence ID" value="NZ_AYZM01000038.1"/>
</dbReference>
<keyword evidence="1" id="KW-0812">Transmembrane</keyword>
<gene>
    <name evidence="2" type="ORF">FD14_GL002353</name>
</gene>
<keyword evidence="1" id="KW-0472">Membrane</keyword>
<name>A0A0R2FP01_9LACO</name>
<keyword evidence="3" id="KW-1185">Reference proteome</keyword>
<organism evidence="2 3">
    <name type="scientific">Secundilactobacillus similis DSM 23365 = JCM 2765</name>
    <dbReference type="NCBI Taxonomy" id="1423804"/>
    <lineage>
        <taxon>Bacteria</taxon>
        <taxon>Bacillati</taxon>
        <taxon>Bacillota</taxon>
        <taxon>Bacilli</taxon>
        <taxon>Lactobacillales</taxon>
        <taxon>Lactobacillaceae</taxon>
        <taxon>Secundilactobacillus</taxon>
    </lineage>
</organism>
<dbReference type="EMBL" id="AYZM01000038">
    <property type="protein sequence ID" value="KRN26285.1"/>
    <property type="molecule type" value="Genomic_DNA"/>
</dbReference>
<evidence type="ECO:0000313" key="2">
    <source>
        <dbReference type="EMBL" id="KRN26285.1"/>
    </source>
</evidence>
<dbReference type="PATRIC" id="fig|1423804.4.peg.2546"/>
<proteinExistence type="predicted"/>
<reference evidence="2 3" key="1">
    <citation type="journal article" date="2015" name="Genome Announc.">
        <title>Expanding the biotechnology potential of lactobacilli through comparative genomics of 213 strains and associated genera.</title>
        <authorList>
            <person name="Sun Z."/>
            <person name="Harris H.M."/>
            <person name="McCann A."/>
            <person name="Guo C."/>
            <person name="Argimon S."/>
            <person name="Zhang W."/>
            <person name="Yang X."/>
            <person name="Jeffery I.B."/>
            <person name="Cooney J.C."/>
            <person name="Kagawa T.F."/>
            <person name="Liu W."/>
            <person name="Song Y."/>
            <person name="Salvetti E."/>
            <person name="Wrobel A."/>
            <person name="Rasinkangas P."/>
            <person name="Parkhill J."/>
            <person name="Rea M.C."/>
            <person name="O'Sullivan O."/>
            <person name="Ritari J."/>
            <person name="Douillard F.P."/>
            <person name="Paul Ross R."/>
            <person name="Yang R."/>
            <person name="Briner A.E."/>
            <person name="Felis G.E."/>
            <person name="de Vos W.M."/>
            <person name="Barrangou R."/>
            <person name="Klaenhammer T.R."/>
            <person name="Caufield P.W."/>
            <person name="Cui Y."/>
            <person name="Zhang H."/>
            <person name="O'Toole P.W."/>
        </authorList>
    </citation>
    <scope>NUCLEOTIDE SEQUENCE [LARGE SCALE GENOMIC DNA]</scope>
    <source>
        <strain evidence="2 3">DSM 23365</strain>
    </source>
</reference>
<comment type="caution">
    <text evidence="2">The sequence shown here is derived from an EMBL/GenBank/DDBJ whole genome shotgun (WGS) entry which is preliminary data.</text>
</comment>
<dbReference type="STRING" id="1423804.FD14_GL002353"/>
<dbReference type="Proteomes" id="UP000051442">
    <property type="component" value="Unassembled WGS sequence"/>
</dbReference>
<evidence type="ECO:0000256" key="1">
    <source>
        <dbReference type="SAM" id="Phobius"/>
    </source>
</evidence>
<accession>A0A0R2FP01</accession>
<dbReference type="AlphaFoldDB" id="A0A0R2FP01"/>
<keyword evidence="1" id="KW-1133">Transmembrane helix</keyword>
<feature type="transmembrane region" description="Helical" evidence="1">
    <location>
        <begin position="20"/>
        <end position="53"/>
    </location>
</feature>
<sequence length="63" mass="7333">MVFNLDLLMQVDQLTHGLVAGFWVLLVVDAILVGLIIVTRMLTWGIMLLAWLIERHDDRRMKE</sequence>
<evidence type="ECO:0000313" key="3">
    <source>
        <dbReference type="Proteomes" id="UP000051442"/>
    </source>
</evidence>